<protein>
    <submittedName>
        <fullName evidence="1">Uncharacterized protein</fullName>
    </submittedName>
</protein>
<name>W1PRT7_AMBTC</name>
<gene>
    <name evidence="1" type="ORF">AMTR_s00028p00049870</name>
</gene>
<organism evidence="1 2">
    <name type="scientific">Amborella trichopoda</name>
    <dbReference type="NCBI Taxonomy" id="13333"/>
    <lineage>
        <taxon>Eukaryota</taxon>
        <taxon>Viridiplantae</taxon>
        <taxon>Streptophyta</taxon>
        <taxon>Embryophyta</taxon>
        <taxon>Tracheophyta</taxon>
        <taxon>Spermatophyta</taxon>
        <taxon>Magnoliopsida</taxon>
        <taxon>Amborellales</taxon>
        <taxon>Amborellaceae</taxon>
        <taxon>Amborella</taxon>
    </lineage>
</organism>
<dbReference type="Gramene" id="ERN10559">
    <property type="protein sequence ID" value="ERN10559"/>
    <property type="gene ID" value="AMTR_s00028p00049870"/>
</dbReference>
<keyword evidence="2" id="KW-1185">Reference proteome</keyword>
<sequence>MQTSKNLLAHCQTLPSSFRCHLAIKKLPTARRETFHLTAKTSSLLLVPHYRQKTTEKSSQKLSPKSPSSQNLLENVPLARKSLKILGNSRPSLPFIGKSTVSGWNPPFCLLLVRNYYAAHSCCRRARLVVAKYVPSPNASIEHDPWSSDAECVPSANTIVSTLRPAYPILTAVHVLRPRVPNFHGSSLSVFTI</sequence>
<proteinExistence type="predicted"/>
<dbReference type="HOGENOM" id="CLU_1410570_0_0_1"/>
<evidence type="ECO:0000313" key="2">
    <source>
        <dbReference type="Proteomes" id="UP000017836"/>
    </source>
</evidence>
<dbReference type="AlphaFoldDB" id="W1PRT7"/>
<reference evidence="2" key="1">
    <citation type="journal article" date="2013" name="Science">
        <title>The Amborella genome and the evolution of flowering plants.</title>
        <authorList>
            <consortium name="Amborella Genome Project"/>
        </authorList>
    </citation>
    <scope>NUCLEOTIDE SEQUENCE [LARGE SCALE GENOMIC DNA]</scope>
</reference>
<evidence type="ECO:0000313" key="1">
    <source>
        <dbReference type="EMBL" id="ERN10559.1"/>
    </source>
</evidence>
<dbReference type="Proteomes" id="UP000017836">
    <property type="component" value="Unassembled WGS sequence"/>
</dbReference>
<dbReference type="EMBL" id="KI392812">
    <property type="protein sequence ID" value="ERN10559.1"/>
    <property type="molecule type" value="Genomic_DNA"/>
</dbReference>
<accession>W1PRT7</accession>